<dbReference type="InterPro" id="IPR012337">
    <property type="entry name" value="RNaseH-like_sf"/>
</dbReference>
<dbReference type="AlphaFoldDB" id="A0A6C0B029"/>
<evidence type="ECO:0000256" key="1">
    <source>
        <dbReference type="ARBA" id="ARBA00022801"/>
    </source>
</evidence>
<dbReference type="EMBL" id="MN739040">
    <property type="protein sequence ID" value="QHS85121.1"/>
    <property type="molecule type" value="Genomic_DNA"/>
</dbReference>
<dbReference type="GO" id="GO:0006310">
    <property type="term" value="P:DNA recombination"/>
    <property type="evidence" value="ECO:0007669"/>
    <property type="project" value="InterPro"/>
</dbReference>
<evidence type="ECO:0008006" key="3">
    <source>
        <dbReference type="Google" id="ProtNLM"/>
    </source>
</evidence>
<keyword evidence="1" id="KW-0378">Hydrolase</keyword>
<reference evidence="2" key="1">
    <citation type="journal article" date="2020" name="Nature">
        <title>Giant virus diversity and host interactions through global metagenomics.</title>
        <authorList>
            <person name="Schulz F."/>
            <person name="Roux S."/>
            <person name="Paez-Espino D."/>
            <person name="Jungbluth S."/>
            <person name="Walsh D.A."/>
            <person name="Denef V.J."/>
            <person name="McMahon K.D."/>
            <person name="Konstantinidis K.T."/>
            <person name="Eloe-Fadrosh E.A."/>
            <person name="Kyrpides N.C."/>
            <person name="Woyke T."/>
        </authorList>
    </citation>
    <scope>NUCLEOTIDE SEQUENCE</scope>
    <source>
        <strain evidence="2">GVMAG-M-3300009182-67</strain>
    </source>
</reference>
<dbReference type="GO" id="GO:0000400">
    <property type="term" value="F:four-way junction DNA binding"/>
    <property type="evidence" value="ECO:0007669"/>
    <property type="project" value="InterPro"/>
</dbReference>
<dbReference type="Pfam" id="PF04848">
    <property type="entry name" value="Pox_A22"/>
    <property type="match status" value="1"/>
</dbReference>
<sequence>MKILSFDVGIVNLAYCIIEKNGNEEFPKILHWEIIELTKKGNTFSAHIATSGIAELYLTLINQLDQRKHLCDVDIVLIEKQPSFNPKMRIIAGCLQTYFYIRGVVDKPVDKIRSVEFFSPKHKLKCYDGPELDISSKNGKIVKGKYAQTKKMGVAIARTKLEEYSESSQMTFFENHKKKDDLSDCYLQALTYLMFKSAPSRGSKQSVKPPKETKASIKKKLKEYLDSQVKNCSVMEIMNKQYRSIDELEFPMEIGESMETLLPKLNLKKYLNYHYVTIN</sequence>
<dbReference type="InterPro" id="IPR039197">
    <property type="entry name" value="Mrs1/Cce1"/>
</dbReference>
<accession>A0A6C0B029</accession>
<dbReference type="GO" id="GO:0016788">
    <property type="term" value="F:hydrolase activity, acting on ester bonds"/>
    <property type="evidence" value="ECO:0007669"/>
    <property type="project" value="InterPro"/>
</dbReference>
<dbReference type="SUPFAM" id="SSF53098">
    <property type="entry name" value="Ribonuclease H-like"/>
    <property type="match status" value="1"/>
</dbReference>
<dbReference type="PANTHER" id="PTHR28072">
    <property type="entry name" value="CRUCIFORM CUTTING ENDONUCLEASE 1, MITOCHONDRIAL-RELATED"/>
    <property type="match status" value="1"/>
</dbReference>
<dbReference type="GO" id="GO:0000287">
    <property type="term" value="F:magnesium ion binding"/>
    <property type="evidence" value="ECO:0007669"/>
    <property type="project" value="InterPro"/>
</dbReference>
<dbReference type="Gene3D" id="3.30.420.10">
    <property type="entry name" value="Ribonuclease H-like superfamily/Ribonuclease H"/>
    <property type="match status" value="2"/>
</dbReference>
<protein>
    <recommendedName>
        <fullName evidence="3">Mitochondrial resolvase Ydc2 catalytic domain-containing protein</fullName>
    </recommendedName>
</protein>
<organism evidence="2">
    <name type="scientific">viral metagenome</name>
    <dbReference type="NCBI Taxonomy" id="1070528"/>
    <lineage>
        <taxon>unclassified sequences</taxon>
        <taxon>metagenomes</taxon>
        <taxon>organismal metagenomes</taxon>
    </lineage>
</organism>
<dbReference type="PANTHER" id="PTHR28072:SF1">
    <property type="entry name" value="CRUCIFORM CUTTING ENDONUCLEASE 1, MITOCHONDRIAL-RELATED"/>
    <property type="match status" value="1"/>
</dbReference>
<evidence type="ECO:0000313" key="2">
    <source>
        <dbReference type="EMBL" id="QHS85121.1"/>
    </source>
</evidence>
<dbReference type="InterPro" id="IPR006932">
    <property type="entry name" value="HJ-resolvase_A22"/>
</dbReference>
<proteinExistence type="predicted"/>
<name>A0A6C0B029_9ZZZZ</name>
<dbReference type="GO" id="GO:0006281">
    <property type="term" value="P:DNA repair"/>
    <property type="evidence" value="ECO:0007669"/>
    <property type="project" value="InterPro"/>
</dbReference>
<dbReference type="InterPro" id="IPR036397">
    <property type="entry name" value="RNaseH_sf"/>
</dbReference>